<name>V6SDZ5_9FLAO</name>
<dbReference type="Proteomes" id="UP000030149">
    <property type="component" value="Unassembled WGS sequence"/>
</dbReference>
<comment type="caution">
    <text evidence="9">The sequence shown here is derived from an EMBL/GenBank/DDBJ whole genome shotgun (WGS) entry which is preliminary data.</text>
</comment>
<keyword evidence="7 8" id="KW-0472">Membrane</keyword>
<dbReference type="GO" id="GO:0055085">
    <property type="term" value="P:transmembrane transport"/>
    <property type="evidence" value="ECO:0007669"/>
    <property type="project" value="TreeGrafter"/>
</dbReference>
<reference evidence="10" key="1">
    <citation type="submission" date="2013-09" db="EMBL/GenBank/DDBJ databases">
        <authorList>
            <person name="Zeng Z."/>
            <person name="Chen C."/>
        </authorList>
    </citation>
    <scope>NUCLEOTIDE SEQUENCE [LARGE SCALE GENOMIC DNA]</scope>
    <source>
        <strain evidence="10">DK69</strain>
    </source>
</reference>
<dbReference type="PANTHER" id="PTHR21716">
    <property type="entry name" value="TRANSMEMBRANE PROTEIN"/>
    <property type="match status" value="1"/>
</dbReference>
<organism evidence="9 10">
    <name type="scientific">Flavobacterium enshiense DK69</name>
    <dbReference type="NCBI Taxonomy" id="1107311"/>
    <lineage>
        <taxon>Bacteria</taxon>
        <taxon>Pseudomonadati</taxon>
        <taxon>Bacteroidota</taxon>
        <taxon>Flavobacteriia</taxon>
        <taxon>Flavobacteriales</taxon>
        <taxon>Flavobacteriaceae</taxon>
        <taxon>Flavobacterium</taxon>
    </lineage>
</organism>
<evidence type="ECO:0000313" key="9">
    <source>
        <dbReference type="EMBL" id="KGO96755.1"/>
    </source>
</evidence>
<reference evidence="9 10" key="2">
    <citation type="journal article" date="2015" name="Stand. Genomic Sci.">
        <title>High quality draft genomic sequence of Flavobacterium enshiense DK69(T) and comparison among Flavobacterium genomes.</title>
        <authorList>
            <person name="Zeng Z."/>
            <person name="Chen C."/>
            <person name="Du H."/>
            <person name="Wang G."/>
            <person name="Li M."/>
        </authorList>
    </citation>
    <scope>NUCLEOTIDE SEQUENCE [LARGE SCALE GENOMIC DNA]</scope>
    <source>
        <strain evidence="9 10">DK69</strain>
    </source>
</reference>
<evidence type="ECO:0000256" key="4">
    <source>
        <dbReference type="ARBA" id="ARBA00022475"/>
    </source>
</evidence>
<protein>
    <submittedName>
        <fullName evidence="9">Permease</fullName>
    </submittedName>
</protein>
<dbReference type="EMBL" id="JRLZ01000003">
    <property type="protein sequence ID" value="KGO96755.1"/>
    <property type="molecule type" value="Genomic_DNA"/>
</dbReference>
<keyword evidence="4" id="KW-1003">Cell membrane</keyword>
<evidence type="ECO:0000256" key="8">
    <source>
        <dbReference type="SAM" id="Phobius"/>
    </source>
</evidence>
<evidence type="ECO:0000256" key="3">
    <source>
        <dbReference type="ARBA" id="ARBA00022448"/>
    </source>
</evidence>
<comment type="subcellular location">
    <subcellularLocation>
        <location evidence="1">Cell membrane</location>
        <topology evidence="1">Multi-pass membrane protein</topology>
    </subcellularLocation>
</comment>
<dbReference type="PANTHER" id="PTHR21716:SF53">
    <property type="entry name" value="PERMEASE PERM-RELATED"/>
    <property type="match status" value="1"/>
</dbReference>
<evidence type="ECO:0000256" key="2">
    <source>
        <dbReference type="ARBA" id="ARBA00009773"/>
    </source>
</evidence>
<feature type="transmembrane region" description="Helical" evidence="8">
    <location>
        <begin position="63"/>
        <end position="90"/>
    </location>
</feature>
<keyword evidence="10" id="KW-1185">Reference proteome</keyword>
<keyword evidence="3" id="KW-0813">Transport</keyword>
<feature type="transmembrane region" description="Helical" evidence="8">
    <location>
        <begin position="209"/>
        <end position="233"/>
    </location>
</feature>
<dbReference type="STRING" id="1107311.Q767_03330"/>
<evidence type="ECO:0000313" key="10">
    <source>
        <dbReference type="Proteomes" id="UP000030149"/>
    </source>
</evidence>
<dbReference type="eggNOG" id="COG0628">
    <property type="taxonomic scope" value="Bacteria"/>
</dbReference>
<gene>
    <name evidence="9" type="ORF">Q767_03330</name>
</gene>
<feature type="transmembrane region" description="Helical" evidence="8">
    <location>
        <begin position="9"/>
        <end position="28"/>
    </location>
</feature>
<evidence type="ECO:0000256" key="7">
    <source>
        <dbReference type="ARBA" id="ARBA00023136"/>
    </source>
</evidence>
<keyword evidence="6 8" id="KW-1133">Transmembrane helix</keyword>
<evidence type="ECO:0000256" key="5">
    <source>
        <dbReference type="ARBA" id="ARBA00022692"/>
    </source>
</evidence>
<dbReference type="RefSeq" id="WP_023572397.1">
    <property type="nucleotide sequence ID" value="NZ_AVCS01000004.1"/>
</dbReference>
<keyword evidence="5 8" id="KW-0812">Transmembrane</keyword>
<accession>V6SDZ5</accession>
<feature type="transmembrane region" description="Helical" evidence="8">
    <location>
        <begin position="274"/>
        <end position="295"/>
    </location>
</feature>
<feature type="transmembrane region" description="Helical" evidence="8">
    <location>
        <begin position="34"/>
        <end position="51"/>
    </location>
</feature>
<dbReference type="OrthoDB" id="9793390at2"/>
<dbReference type="PATRIC" id="fig|1107311.3.peg.334"/>
<dbReference type="GO" id="GO:0005886">
    <property type="term" value="C:plasma membrane"/>
    <property type="evidence" value="ECO:0007669"/>
    <property type="project" value="UniProtKB-SubCell"/>
</dbReference>
<proteinExistence type="inferred from homology"/>
<sequence>MTSKDISNGILGAIFKLTGIAILIYVLYLIKTVLVYILISLLLAMIGNPIVDFIKQKLKLKKNILAVVLTMLFYVMLISGFILLFIPLFVSQGQNLSLLDTKEFEKVFFNLINQVAAFLDSHHINAQDIYKKLNISSRLNFSIITSFLNSFINLLSSFSIGLASVFFITFFMLKDRRLFKMIFIKVIPDQHEDKILASIDKITHLLSRYFIGILVQLSIVFILYLIVLLIIGIDNALTIAFICAILNIIPYIGPLIANVLAIILTMLSFAGADFATVMLPNSIYIMIGFMIVQFIDNNISQPYIFSSSVYSHPLEIFLIILIGGFLFGISGMILAVPSYTALKVIGKEFIPENKIIRILTKNI</sequence>
<feature type="transmembrane region" description="Helical" evidence="8">
    <location>
        <begin position="151"/>
        <end position="173"/>
    </location>
</feature>
<feature type="transmembrane region" description="Helical" evidence="8">
    <location>
        <begin position="239"/>
        <end position="267"/>
    </location>
</feature>
<feature type="transmembrane region" description="Helical" evidence="8">
    <location>
        <begin position="315"/>
        <end position="336"/>
    </location>
</feature>
<comment type="similarity">
    <text evidence="2">Belongs to the autoinducer-2 exporter (AI-2E) (TC 2.A.86) family.</text>
</comment>
<dbReference type="AlphaFoldDB" id="V6SDZ5"/>
<evidence type="ECO:0000256" key="6">
    <source>
        <dbReference type="ARBA" id="ARBA00022989"/>
    </source>
</evidence>
<dbReference type="InterPro" id="IPR002549">
    <property type="entry name" value="AI-2E-like"/>
</dbReference>
<evidence type="ECO:0000256" key="1">
    <source>
        <dbReference type="ARBA" id="ARBA00004651"/>
    </source>
</evidence>
<dbReference type="Pfam" id="PF01594">
    <property type="entry name" value="AI-2E_transport"/>
    <property type="match status" value="1"/>
</dbReference>